<dbReference type="KEGG" id="luo:HHL09_04730"/>
<organism evidence="1 2">
    <name type="scientific">Luteolibacter luteus</name>
    <dbReference type="NCBI Taxonomy" id="2728835"/>
    <lineage>
        <taxon>Bacteria</taxon>
        <taxon>Pseudomonadati</taxon>
        <taxon>Verrucomicrobiota</taxon>
        <taxon>Verrucomicrobiia</taxon>
        <taxon>Verrucomicrobiales</taxon>
        <taxon>Verrucomicrobiaceae</taxon>
        <taxon>Luteolibacter</taxon>
    </lineage>
</organism>
<dbReference type="EMBL" id="CP051774">
    <property type="protein sequence ID" value="QJE95106.1"/>
    <property type="molecule type" value="Genomic_DNA"/>
</dbReference>
<name>A0A858RDF7_9BACT</name>
<accession>A0A858RDF7</accession>
<dbReference type="SUPFAM" id="SSF47240">
    <property type="entry name" value="Ferritin-like"/>
    <property type="match status" value="1"/>
</dbReference>
<dbReference type="Gene3D" id="1.20.1260.10">
    <property type="match status" value="1"/>
</dbReference>
<evidence type="ECO:0000313" key="2">
    <source>
        <dbReference type="Proteomes" id="UP000501812"/>
    </source>
</evidence>
<gene>
    <name evidence="1" type="ORF">HHL09_04730</name>
</gene>
<reference evidence="1 2" key="1">
    <citation type="submission" date="2020-04" db="EMBL/GenBank/DDBJ databases">
        <title>Luteolibacter sp. G-1-1-1 isolated from soil.</title>
        <authorList>
            <person name="Dahal R.H."/>
        </authorList>
    </citation>
    <scope>NUCLEOTIDE SEQUENCE [LARGE SCALE GENOMIC DNA]</scope>
    <source>
        <strain evidence="1 2">G-1-1-1</strain>
    </source>
</reference>
<sequence length="186" mass="19727">MDEKHHGNLKQYVNDVIGMERDIVNAIEGQLEDERLKDFPELASLLGQLAKAGEARIDNFKRISADEGGSVGAILKEGVTAITGALAGVYGRLREHPVSRMLRDDIVAMNVAATSYSMLLTLGLATGHTETASLAQESLKSAALAVMALGEHLPLIVASELAKDAPLVNPAAAQLAGEMIRSAWKA</sequence>
<dbReference type="AlphaFoldDB" id="A0A858RDF7"/>
<dbReference type="Proteomes" id="UP000501812">
    <property type="component" value="Chromosome"/>
</dbReference>
<evidence type="ECO:0000313" key="1">
    <source>
        <dbReference type="EMBL" id="QJE95106.1"/>
    </source>
</evidence>
<dbReference type="InterPro" id="IPR009078">
    <property type="entry name" value="Ferritin-like_SF"/>
</dbReference>
<dbReference type="RefSeq" id="WP_169453327.1">
    <property type="nucleotide sequence ID" value="NZ_CP051774.1"/>
</dbReference>
<keyword evidence="2" id="KW-1185">Reference proteome</keyword>
<proteinExistence type="predicted"/>
<protein>
    <submittedName>
        <fullName evidence="1">Uncharacterized protein</fullName>
    </submittedName>
</protein>
<dbReference type="InterPro" id="IPR012347">
    <property type="entry name" value="Ferritin-like"/>
</dbReference>